<dbReference type="Pfam" id="PF00903">
    <property type="entry name" value="Glyoxalase"/>
    <property type="match status" value="1"/>
</dbReference>
<dbReference type="STRING" id="1414854.GQ61_07375"/>
<dbReference type="InterPro" id="IPR037523">
    <property type="entry name" value="VOC_core"/>
</dbReference>
<dbReference type="EMBL" id="CP008743">
    <property type="protein sequence ID" value="ARN85132.1"/>
    <property type="molecule type" value="Genomic_DNA"/>
</dbReference>
<dbReference type="SUPFAM" id="SSF54593">
    <property type="entry name" value="Glyoxalase/Bleomycin resistance protein/Dihydroxybiphenyl dioxygenase"/>
    <property type="match status" value="1"/>
</dbReference>
<keyword evidence="3" id="KW-1185">Reference proteome</keyword>
<dbReference type="CDD" id="cd07261">
    <property type="entry name" value="EhpR_like"/>
    <property type="match status" value="1"/>
</dbReference>
<name>A0A1W6N5S7_9PROT</name>
<reference evidence="2 3" key="1">
    <citation type="submission" date="2014-06" db="EMBL/GenBank/DDBJ databases">
        <title>The genome of the endonuclear symbiont Nucleicultrix amoebiphila.</title>
        <authorList>
            <person name="Schulz F."/>
            <person name="Horn M."/>
        </authorList>
    </citation>
    <scope>NUCLEOTIDE SEQUENCE [LARGE SCALE GENOMIC DNA]</scope>
    <source>
        <strain evidence="2 3">FS5</strain>
    </source>
</reference>
<dbReference type="PIRSF" id="PIRSF039020">
    <property type="entry name" value="EhpR"/>
    <property type="match status" value="1"/>
</dbReference>
<evidence type="ECO:0000313" key="2">
    <source>
        <dbReference type="EMBL" id="ARN85132.1"/>
    </source>
</evidence>
<dbReference type="Gene3D" id="3.30.720.110">
    <property type="match status" value="1"/>
</dbReference>
<dbReference type="OrthoDB" id="9806945at2"/>
<organism evidence="2 3">
    <name type="scientific">Candidatus Nucleicultrix amoebiphila FS5</name>
    <dbReference type="NCBI Taxonomy" id="1414854"/>
    <lineage>
        <taxon>Bacteria</taxon>
        <taxon>Pseudomonadati</taxon>
        <taxon>Pseudomonadota</taxon>
        <taxon>Alphaproteobacteria</taxon>
        <taxon>Holosporales</taxon>
        <taxon>Candidatus Nucleicultricaceae</taxon>
        <taxon>Candidatus Nucleicultrix</taxon>
    </lineage>
</organism>
<dbReference type="InterPro" id="IPR004360">
    <property type="entry name" value="Glyas_Fos-R_dOase_dom"/>
</dbReference>
<dbReference type="KEGG" id="naf:GQ61_07375"/>
<dbReference type="InterPro" id="IPR029068">
    <property type="entry name" value="Glyas_Bleomycin-R_OHBP_Dase"/>
</dbReference>
<dbReference type="Gene3D" id="3.30.720.120">
    <property type="match status" value="1"/>
</dbReference>
<evidence type="ECO:0000259" key="1">
    <source>
        <dbReference type="PROSITE" id="PS51819"/>
    </source>
</evidence>
<accession>A0A1W6N5S7</accession>
<feature type="domain" description="VOC" evidence="1">
    <location>
        <begin position="1"/>
        <end position="120"/>
    </location>
</feature>
<proteinExistence type="predicted"/>
<dbReference type="AlphaFoldDB" id="A0A1W6N5S7"/>
<evidence type="ECO:0000313" key="3">
    <source>
        <dbReference type="Proteomes" id="UP000237351"/>
    </source>
</evidence>
<gene>
    <name evidence="2" type="ORF">GQ61_07375</name>
</gene>
<dbReference type="InterPro" id="IPR026275">
    <property type="entry name" value="Glyoxalase/dOase/EhpR"/>
</dbReference>
<dbReference type="RefSeq" id="WP_085784669.1">
    <property type="nucleotide sequence ID" value="NZ_CP008743.1"/>
</dbReference>
<dbReference type="PROSITE" id="PS51819">
    <property type="entry name" value="VOC"/>
    <property type="match status" value="1"/>
</dbReference>
<sequence>MFDTTFVILYVDNPTISASFYEKILGKPPVENFPTFAMFALSSGVMLGLWSHETIAPKATASGGGSEVAFTVPNREDVKSTYDQWKKQNLPIIQEPTEMVFGYTFVGLDPDGHRLRVFCERK</sequence>
<protein>
    <recommendedName>
        <fullName evidence="1">VOC domain-containing protein</fullName>
    </recommendedName>
</protein>
<dbReference type="Proteomes" id="UP000237351">
    <property type="component" value="Chromosome"/>
</dbReference>